<dbReference type="PANTHER" id="PTHR44846">
    <property type="entry name" value="MANNOSYL-D-GLYCERATE TRANSPORT/METABOLISM SYSTEM REPRESSOR MNGR-RELATED"/>
    <property type="match status" value="1"/>
</dbReference>
<dbReference type="SUPFAM" id="SSF46785">
    <property type="entry name" value="Winged helix' DNA-binding domain"/>
    <property type="match status" value="1"/>
</dbReference>
<dbReference type="PROSITE" id="PS50949">
    <property type="entry name" value="HTH_GNTR"/>
    <property type="match status" value="1"/>
</dbReference>
<keyword evidence="1" id="KW-0805">Transcription regulation</keyword>
<dbReference type="PANTHER" id="PTHR44846:SF1">
    <property type="entry name" value="MANNOSYL-D-GLYCERATE TRANSPORT_METABOLISM SYSTEM REPRESSOR MNGR-RELATED"/>
    <property type="match status" value="1"/>
</dbReference>
<evidence type="ECO:0000259" key="4">
    <source>
        <dbReference type="PROSITE" id="PS50949"/>
    </source>
</evidence>
<keyword evidence="6" id="KW-1185">Reference proteome</keyword>
<dbReference type="InterPro" id="IPR011663">
    <property type="entry name" value="UTRA"/>
</dbReference>
<gene>
    <name evidence="5" type="ORF">FL622_13965</name>
</gene>
<evidence type="ECO:0000256" key="1">
    <source>
        <dbReference type="ARBA" id="ARBA00023015"/>
    </source>
</evidence>
<evidence type="ECO:0000256" key="3">
    <source>
        <dbReference type="ARBA" id="ARBA00023163"/>
    </source>
</evidence>
<dbReference type="Pfam" id="PF00392">
    <property type="entry name" value="GntR"/>
    <property type="match status" value="1"/>
</dbReference>
<dbReference type="Pfam" id="PF07702">
    <property type="entry name" value="UTRA"/>
    <property type="match status" value="1"/>
</dbReference>
<dbReference type="GO" id="GO:0003677">
    <property type="term" value="F:DNA binding"/>
    <property type="evidence" value="ECO:0007669"/>
    <property type="project" value="UniProtKB-KW"/>
</dbReference>
<feature type="domain" description="HTH gntR-type" evidence="4">
    <location>
        <begin position="8"/>
        <end position="76"/>
    </location>
</feature>
<reference evidence="5 6" key="1">
    <citation type="submission" date="2019-07" db="EMBL/GenBank/DDBJ databases">
        <title>Insights of Desulfuromonas acetexigens electromicrobiology.</title>
        <authorList>
            <person name="Katuri K."/>
            <person name="Sapireddy V."/>
            <person name="Shaw D.R."/>
            <person name="Saikaly P."/>
        </authorList>
    </citation>
    <scope>NUCLEOTIDE SEQUENCE [LARGE SCALE GENOMIC DNA]</scope>
    <source>
        <strain evidence="5 6">2873</strain>
    </source>
</reference>
<dbReference type="SUPFAM" id="SSF64288">
    <property type="entry name" value="Chorismate lyase-like"/>
    <property type="match status" value="1"/>
</dbReference>
<dbReference type="InterPro" id="IPR028978">
    <property type="entry name" value="Chorismate_lyase_/UTRA_dom_sf"/>
</dbReference>
<dbReference type="InterPro" id="IPR036390">
    <property type="entry name" value="WH_DNA-bd_sf"/>
</dbReference>
<evidence type="ECO:0000313" key="5">
    <source>
        <dbReference type="EMBL" id="TRO79086.1"/>
    </source>
</evidence>
<dbReference type="EMBL" id="VJVV01000012">
    <property type="protein sequence ID" value="TRO79086.1"/>
    <property type="molecule type" value="Genomic_DNA"/>
</dbReference>
<proteinExistence type="predicted"/>
<dbReference type="Gene3D" id="3.40.1410.10">
    <property type="entry name" value="Chorismate lyase-like"/>
    <property type="match status" value="1"/>
</dbReference>
<protein>
    <submittedName>
        <fullName evidence="5">GntR family transcriptional regulator</fullName>
    </submittedName>
</protein>
<dbReference type="RefSeq" id="WP_092053936.1">
    <property type="nucleotide sequence ID" value="NZ_FOJJ01000004.1"/>
</dbReference>
<dbReference type="InterPro" id="IPR036388">
    <property type="entry name" value="WH-like_DNA-bd_sf"/>
</dbReference>
<comment type="caution">
    <text evidence="5">The sequence shown here is derived from an EMBL/GenBank/DDBJ whole genome shotgun (WGS) entry which is preliminary data.</text>
</comment>
<dbReference type="GO" id="GO:0003700">
    <property type="term" value="F:DNA-binding transcription factor activity"/>
    <property type="evidence" value="ECO:0007669"/>
    <property type="project" value="InterPro"/>
</dbReference>
<dbReference type="InterPro" id="IPR050679">
    <property type="entry name" value="Bact_HTH_transcr_reg"/>
</dbReference>
<accession>A0A550J789</accession>
<name>A0A550J789_9BACT</name>
<dbReference type="InterPro" id="IPR000524">
    <property type="entry name" value="Tscrpt_reg_HTH_GntR"/>
</dbReference>
<sequence length="243" mass="26934">MLDPQSPTPLYHQLAERLAAAIRAGEFAPGERIPSEPRLATAYGIGRPTVRQALDALVRQGLLSRRRGSGTYVREAPKEIDLFSLDGTSASFRKQGLAIESRLLGQVARRSIADGERHPLAGREVFTLTRLTRSDDTPVLLEELDLDAVLFPGLDRLDLAGKSLSALAAERYFLRPSGGRQSFAIDYLSGERGQRLEVSAETAILRVERLLHFPQREAGFFSRLYCRTDHFVFSQTLGGFNHA</sequence>
<dbReference type="CDD" id="cd07377">
    <property type="entry name" value="WHTH_GntR"/>
    <property type="match status" value="1"/>
</dbReference>
<dbReference type="Gene3D" id="1.10.10.10">
    <property type="entry name" value="Winged helix-like DNA-binding domain superfamily/Winged helix DNA-binding domain"/>
    <property type="match status" value="1"/>
</dbReference>
<dbReference type="GO" id="GO:0045892">
    <property type="term" value="P:negative regulation of DNA-templated transcription"/>
    <property type="evidence" value="ECO:0007669"/>
    <property type="project" value="TreeGrafter"/>
</dbReference>
<evidence type="ECO:0000313" key="6">
    <source>
        <dbReference type="Proteomes" id="UP000317155"/>
    </source>
</evidence>
<dbReference type="AlphaFoldDB" id="A0A550J789"/>
<keyword evidence="3" id="KW-0804">Transcription</keyword>
<dbReference type="OrthoDB" id="9794015at2"/>
<evidence type="ECO:0000256" key="2">
    <source>
        <dbReference type="ARBA" id="ARBA00023125"/>
    </source>
</evidence>
<dbReference type="Proteomes" id="UP000317155">
    <property type="component" value="Unassembled WGS sequence"/>
</dbReference>
<keyword evidence="2" id="KW-0238">DNA-binding</keyword>
<dbReference type="SMART" id="SM00866">
    <property type="entry name" value="UTRA"/>
    <property type="match status" value="1"/>
</dbReference>
<dbReference type="PRINTS" id="PR00035">
    <property type="entry name" value="HTHGNTR"/>
</dbReference>
<organism evidence="5 6">
    <name type="scientific">Trichloromonas acetexigens</name>
    <dbReference type="NCBI Taxonomy" id="38815"/>
    <lineage>
        <taxon>Bacteria</taxon>
        <taxon>Pseudomonadati</taxon>
        <taxon>Thermodesulfobacteriota</taxon>
        <taxon>Desulfuromonadia</taxon>
        <taxon>Desulfuromonadales</taxon>
        <taxon>Trichloromonadaceae</taxon>
        <taxon>Trichloromonas</taxon>
    </lineage>
</organism>
<dbReference type="FunFam" id="1.10.10.10:FF:000079">
    <property type="entry name" value="GntR family transcriptional regulator"/>
    <property type="match status" value="1"/>
</dbReference>
<dbReference type="SMART" id="SM00345">
    <property type="entry name" value="HTH_GNTR"/>
    <property type="match status" value="1"/>
</dbReference>